<organism evidence="8 9">
    <name type="scientific">Verruconis gallopava</name>
    <dbReference type="NCBI Taxonomy" id="253628"/>
    <lineage>
        <taxon>Eukaryota</taxon>
        <taxon>Fungi</taxon>
        <taxon>Dikarya</taxon>
        <taxon>Ascomycota</taxon>
        <taxon>Pezizomycotina</taxon>
        <taxon>Dothideomycetes</taxon>
        <taxon>Pleosporomycetidae</taxon>
        <taxon>Venturiales</taxon>
        <taxon>Sympoventuriaceae</taxon>
        <taxon>Verruconis</taxon>
    </lineage>
</organism>
<dbReference type="SMART" id="SM00066">
    <property type="entry name" value="GAL4"/>
    <property type="match status" value="1"/>
</dbReference>
<keyword evidence="2" id="KW-0862">Zinc</keyword>
<dbReference type="EMBL" id="KN847541">
    <property type="protein sequence ID" value="KIW04449.1"/>
    <property type="molecule type" value="Genomic_DNA"/>
</dbReference>
<keyword evidence="5" id="KW-0804">Transcription</keyword>
<keyword evidence="4" id="KW-0238">DNA-binding</keyword>
<dbReference type="GO" id="GO:0003677">
    <property type="term" value="F:DNA binding"/>
    <property type="evidence" value="ECO:0007669"/>
    <property type="project" value="UniProtKB-KW"/>
</dbReference>
<sequence length="565" mass="64588">MTEDNFNEGFNDSDCVNVRTKRTRTGGPRSKTGCITCRLRRVKCDETKPLCMRCLRARRECEGYPSIFASAKPWEVVKLFSTGAMIKPSANPRIASNKHAIHSFHFFEKESTKKLAEVWGRELWLKAIPRAAMYSPAMWHAAIAVGSAHEAHWQKNLGAGVHQSKIEWTFGQYNRAIRALTHPDENGNPPSLDIMISASIMFMAFEMLRHEHGKAVSHVKSGISMFQEYRRQIRAGNSGEQEKALIPMSSLEQSLRQVEIQMCELTLDHFPAYPLPVMSLFDPETMPLTAAHRPATFCNFVSLEEARTELGYYWHSLMDKLHTEFTPRFRAIAEYSESLSRECDVYKHDVTVWLDKFKKLVEGYYSQLVPLSSCQRGDIARLETYALLILQTVETIWCTDESVWDKHLNRFDRILELCRIAASSDQFGDPQCDMKKTDAYCGFQLGNGIVAATFHTIWKARAARIRQKAIQLLRAYPRREAMWDAPMVVTIGEQIDEIERGSENLYDAALRDAPADDIPIWKRVRSIGIKFGATSRVAELTYSIPKSPVGDTLVEVRRRICWNMD</sequence>
<evidence type="ECO:0000259" key="7">
    <source>
        <dbReference type="PROSITE" id="PS50048"/>
    </source>
</evidence>
<dbReference type="OrthoDB" id="3172332at2759"/>
<keyword evidence="3" id="KW-0805">Transcription regulation</keyword>
<protein>
    <recommendedName>
        <fullName evidence="7">Zn(2)-C6 fungal-type domain-containing protein</fullName>
    </recommendedName>
</protein>
<keyword evidence="1" id="KW-0479">Metal-binding</keyword>
<dbReference type="InterPro" id="IPR052360">
    <property type="entry name" value="Transcr_Regulatory_Proteins"/>
</dbReference>
<dbReference type="InterPro" id="IPR036864">
    <property type="entry name" value="Zn2-C6_fun-type_DNA-bd_sf"/>
</dbReference>
<proteinExistence type="predicted"/>
<keyword evidence="9" id="KW-1185">Reference proteome</keyword>
<dbReference type="Gene3D" id="4.10.240.10">
    <property type="entry name" value="Zn(2)-C6 fungal-type DNA-binding domain"/>
    <property type="match status" value="1"/>
</dbReference>
<evidence type="ECO:0000313" key="9">
    <source>
        <dbReference type="Proteomes" id="UP000053259"/>
    </source>
</evidence>
<dbReference type="PANTHER" id="PTHR36206">
    <property type="entry name" value="ASPERCRYPTIN BIOSYNTHESIS CLUSTER-SPECIFIC TRANSCRIPTION REGULATOR ATNN-RELATED"/>
    <property type="match status" value="1"/>
</dbReference>
<evidence type="ECO:0000313" key="8">
    <source>
        <dbReference type="EMBL" id="KIW04449.1"/>
    </source>
</evidence>
<dbReference type="InParanoid" id="A0A0D2AZ95"/>
<evidence type="ECO:0000256" key="2">
    <source>
        <dbReference type="ARBA" id="ARBA00022833"/>
    </source>
</evidence>
<dbReference type="InterPro" id="IPR001138">
    <property type="entry name" value="Zn2Cys6_DnaBD"/>
</dbReference>
<evidence type="ECO:0000256" key="5">
    <source>
        <dbReference type="ARBA" id="ARBA00023163"/>
    </source>
</evidence>
<evidence type="ECO:0000256" key="1">
    <source>
        <dbReference type="ARBA" id="ARBA00022723"/>
    </source>
</evidence>
<dbReference type="STRING" id="253628.A0A0D2AZ95"/>
<evidence type="ECO:0000256" key="3">
    <source>
        <dbReference type="ARBA" id="ARBA00023015"/>
    </source>
</evidence>
<gene>
    <name evidence="8" type="ORF">PV09_04715</name>
</gene>
<dbReference type="PROSITE" id="PS50048">
    <property type="entry name" value="ZN2_CY6_FUNGAL_2"/>
    <property type="match status" value="1"/>
</dbReference>
<dbReference type="CDD" id="cd00067">
    <property type="entry name" value="GAL4"/>
    <property type="match status" value="1"/>
</dbReference>
<dbReference type="PROSITE" id="PS00463">
    <property type="entry name" value="ZN2_CY6_FUNGAL_1"/>
    <property type="match status" value="1"/>
</dbReference>
<evidence type="ECO:0000256" key="6">
    <source>
        <dbReference type="ARBA" id="ARBA00023242"/>
    </source>
</evidence>
<dbReference type="PANTHER" id="PTHR36206:SF13">
    <property type="entry name" value="TRANSCRIPTIONAL REGULATORY PROTEIN MOC3"/>
    <property type="match status" value="1"/>
</dbReference>
<reference evidence="8 9" key="1">
    <citation type="submission" date="2015-01" db="EMBL/GenBank/DDBJ databases">
        <title>The Genome Sequence of Ochroconis gallopava CBS43764.</title>
        <authorList>
            <consortium name="The Broad Institute Genomics Platform"/>
            <person name="Cuomo C."/>
            <person name="de Hoog S."/>
            <person name="Gorbushina A."/>
            <person name="Stielow B."/>
            <person name="Teixiera M."/>
            <person name="Abouelleil A."/>
            <person name="Chapman S.B."/>
            <person name="Priest M."/>
            <person name="Young S.K."/>
            <person name="Wortman J."/>
            <person name="Nusbaum C."/>
            <person name="Birren B."/>
        </authorList>
    </citation>
    <scope>NUCLEOTIDE SEQUENCE [LARGE SCALE GENOMIC DNA]</scope>
    <source>
        <strain evidence="8 9">CBS 43764</strain>
    </source>
</reference>
<dbReference type="Pfam" id="PF00172">
    <property type="entry name" value="Zn_clus"/>
    <property type="match status" value="1"/>
</dbReference>
<dbReference type="GO" id="GO:0008270">
    <property type="term" value="F:zinc ion binding"/>
    <property type="evidence" value="ECO:0007669"/>
    <property type="project" value="InterPro"/>
</dbReference>
<dbReference type="AlphaFoldDB" id="A0A0D2AZ95"/>
<dbReference type="GeneID" id="27312688"/>
<accession>A0A0D2AZ95</accession>
<feature type="domain" description="Zn(2)-C6 fungal-type" evidence="7">
    <location>
        <begin position="33"/>
        <end position="61"/>
    </location>
</feature>
<name>A0A0D2AZ95_9PEZI</name>
<dbReference type="Proteomes" id="UP000053259">
    <property type="component" value="Unassembled WGS sequence"/>
</dbReference>
<evidence type="ECO:0000256" key="4">
    <source>
        <dbReference type="ARBA" id="ARBA00023125"/>
    </source>
</evidence>
<keyword evidence="6" id="KW-0539">Nucleus</keyword>
<dbReference type="SUPFAM" id="SSF57701">
    <property type="entry name" value="Zn2/Cys6 DNA-binding domain"/>
    <property type="match status" value="1"/>
</dbReference>
<dbReference type="VEuPathDB" id="FungiDB:PV09_04715"/>
<dbReference type="GO" id="GO:0000981">
    <property type="term" value="F:DNA-binding transcription factor activity, RNA polymerase II-specific"/>
    <property type="evidence" value="ECO:0007669"/>
    <property type="project" value="InterPro"/>
</dbReference>
<dbReference type="RefSeq" id="XP_016214318.1">
    <property type="nucleotide sequence ID" value="XM_016358116.1"/>
</dbReference>